<dbReference type="InParanoid" id="K3W9Z2"/>
<reference evidence="2" key="3">
    <citation type="submission" date="2015-02" db="UniProtKB">
        <authorList>
            <consortium name="EnsemblProtists"/>
        </authorList>
    </citation>
    <scope>IDENTIFICATION</scope>
    <source>
        <strain evidence="2">DAOM BR144</strain>
    </source>
</reference>
<keyword evidence="3" id="KW-1185">Reference proteome</keyword>
<reference evidence="3" key="1">
    <citation type="journal article" date="2010" name="Genome Biol.">
        <title>Genome sequence of the necrotrophic plant pathogen Pythium ultimum reveals original pathogenicity mechanisms and effector repertoire.</title>
        <authorList>
            <person name="Levesque C.A."/>
            <person name="Brouwer H."/>
            <person name="Cano L."/>
            <person name="Hamilton J.P."/>
            <person name="Holt C."/>
            <person name="Huitema E."/>
            <person name="Raffaele S."/>
            <person name="Robideau G.P."/>
            <person name="Thines M."/>
            <person name="Win J."/>
            <person name="Zerillo M.M."/>
            <person name="Beakes G.W."/>
            <person name="Boore J.L."/>
            <person name="Busam D."/>
            <person name="Dumas B."/>
            <person name="Ferriera S."/>
            <person name="Fuerstenberg S.I."/>
            <person name="Gachon C.M."/>
            <person name="Gaulin E."/>
            <person name="Govers F."/>
            <person name="Grenville-Briggs L."/>
            <person name="Horner N."/>
            <person name="Hostetler J."/>
            <person name="Jiang R.H."/>
            <person name="Johnson J."/>
            <person name="Krajaejun T."/>
            <person name="Lin H."/>
            <person name="Meijer H.J."/>
            <person name="Moore B."/>
            <person name="Morris P."/>
            <person name="Phuntmart V."/>
            <person name="Puiu D."/>
            <person name="Shetty J."/>
            <person name="Stajich J.E."/>
            <person name="Tripathy S."/>
            <person name="Wawra S."/>
            <person name="van West P."/>
            <person name="Whitty B.R."/>
            <person name="Coutinho P.M."/>
            <person name="Henrissat B."/>
            <person name="Martin F."/>
            <person name="Thomas P.D."/>
            <person name="Tyler B.M."/>
            <person name="De Vries R.P."/>
            <person name="Kamoun S."/>
            <person name="Yandell M."/>
            <person name="Tisserat N."/>
            <person name="Buell C.R."/>
        </authorList>
    </citation>
    <scope>NUCLEOTIDE SEQUENCE</scope>
    <source>
        <strain evidence="3">DAOM:BR144</strain>
    </source>
</reference>
<dbReference type="STRING" id="431595.K3W9Z2"/>
<feature type="compositionally biased region" description="Polar residues" evidence="1">
    <location>
        <begin position="442"/>
        <end position="451"/>
    </location>
</feature>
<dbReference type="eggNOG" id="ENOG502SIKS">
    <property type="taxonomic scope" value="Eukaryota"/>
</dbReference>
<feature type="compositionally biased region" description="Polar residues" evidence="1">
    <location>
        <begin position="74"/>
        <end position="83"/>
    </location>
</feature>
<organism evidence="2 3">
    <name type="scientific">Globisporangium ultimum (strain ATCC 200006 / CBS 805.95 / DAOM BR144)</name>
    <name type="common">Pythium ultimum</name>
    <dbReference type="NCBI Taxonomy" id="431595"/>
    <lineage>
        <taxon>Eukaryota</taxon>
        <taxon>Sar</taxon>
        <taxon>Stramenopiles</taxon>
        <taxon>Oomycota</taxon>
        <taxon>Peronosporomycetes</taxon>
        <taxon>Pythiales</taxon>
        <taxon>Pythiaceae</taxon>
        <taxon>Globisporangium</taxon>
    </lineage>
</organism>
<dbReference type="HOGENOM" id="CLU_714716_0_0_1"/>
<feature type="region of interest" description="Disordered" evidence="1">
    <location>
        <begin position="107"/>
        <end position="175"/>
    </location>
</feature>
<accession>K3W9Z2</accession>
<dbReference type="Proteomes" id="UP000019132">
    <property type="component" value="Unassembled WGS sequence"/>
</dbReference>
<reference evidence="3" key="2">
    <citation type="submission" date="2010-04" db="EMBL/GenBank/DDBJ databases">
        <authorList>
            <person name="Buell R."/>
            <person name="Hamilton J."/>
            <person name="Hostetler J."/>
        </authorList>
    </citation>
    <scope>NUCLEOTIDE SEQUENCE [LARGE SCALE GENOMIC DNA]</scope>
    <source>
        <strain evidence="3">DAOM:BR144</strain>
    </source>
</reference>
<dbReference type="VEuPathDB" id="FungiDB:PYU1_G001782"/>
<protein>
    <submittedName>
        <fullName evidence="2">Uncharacterized protein</fullName>
    </submittedName>
</protein>
<dbReference type="EnsemblProtists" id="PYU1_T001783">
    <property type="protein sequence ID" value="PYU1_T001783"/>
    <property type="gene ID" value="PYU1_G001782"/>
</dbReference>
<sequence>MDDEVKALDEQNGEWILCRTCAEHYERTGRGRKPNDPDGFKVKMNGRFQEAAWIMHKNRVVAHKVTAMQDGTGHDSSGGSQDSPIPAGHRHHHRDVFLREHDDVIGSLPVESDSTNHHHQQQPPVDATRDGSSSGSSNSHIRSSHDDASFDMSHRAKRLKTATSSGSDDSDDAQQHHVGLDLDSHESSGPFFMEEMKFDDDHHHPHHHHHHHYGRSIQLPRTGWRCPGVVPDFFYQANAELVHAFSKYYVGSYRVNVVRDIRSDKVMIYSHDCENRIVHRERPNQPISCDKCYSIWLHNKSFKRILKKMDRYNHVEDILRKSWSITEEELSVLSKFKHASGANLNIEGRKLKQAAITVLKRFNVRKSPQEKTTAMMASYARVPARVGGPQLSPDSSSALLRIPSLDSAMPDDDDHAGLASGASATEHAQALETPIPSDPLADQQQQENAEV</sequence>
<name>K3W9Z2_GLOUD</name>
<feature type="compositionally biased region" description="Basic and acidic residues" evidence="1">
    <location>
        <begin position="143"/>
        <end position="154"/>
    </location>
</feature>
<evidence type="ECO:0000313" key="2">
    <source>
        <dbReference type="EnsemblProtists" id="PYU1_T001783"/>
    </source>
</evidence>
<evidence type="ECO:0000256" key="1">
    <source>
        <dbReference type="SAM" id="MobiDB-lite"/>
    </source>
</evidence>
<feature type="compositionally biased region" description="Low complexity" evidence="1">
    <location>
        <begin position="130"/>
        <end position="141"/>
    </location>
</feature>
<dbReference type="EMBL" id="GL376634">
    <property type="status" value="NOT_ANNOTATED_CDS"/>
    <property type="molecule type" value="Genomic_DNA"/>
</dbReference>
<feature type="region of interest" description="Disordered" evidence="1">
    <location>
        <begin position="69"/>
        <end position="90"/>
    </location>
</feature>
<dbReference type="AlphaFoldDB" id="K3W9Z2"/>
<evidence type="ECO:0000313" key="3">
    <source>
        <dbReference type="Proteomes" id="UP000019132"/>
    </source>
</evidence>
<feature type="region of interest" description="Disordered" evidence="1">
    <location>
        <begin position="405"/>
        <end position="451"/>
    </location>
</feature>
<proteinExistence type="predicted"/>